<dbReference type="InterPro" id="IPR026960">
    <property type="entry name" value="RVT-Znf"/>
</dbReference>
<dbReference type="InterPro" id="IPR043502">
    <property type="entry name" value="DNA/RNA_pol_sf"/>
</dbReference>
<dbReference type="CDD" id="cd01650">
    <property type="entry name" value="RT_nLTR_like"/>
    <property type="match status" value="1"/>
</dbReference>
<dbReference type="SUPFAM" id="SSF56672">
    <property type="entry name" value="DNA/RNA polymerases"/>
    <property type="match status" value="1"/>
</dbReference>
<dbReference type="PANTHER" id="PTHR33116:SF86">
    <property type="entry name" value="REVERSE TRANSCRIPTASE DOMAIN-CONTAINING PROTEIN"/>
    <property type="match status" value="1"/>
</dbReference>
<keyword evidence="3" id="KW-1185">Reference proteome</keyword>
<accession>A0A803Q9Z7</accession>
<dbReference type="Proteomes" id="UP000596661">
    <property type="component" value="Chromosome 8"/>
</dbReference>
<dbReference type="EMBL" id="UZAU01000717">
    <property type="status" value="NOT_ANNOTATED_CDS"/>
    <property type="molecule type" value="Genomic_DNA"/>
</dbReference>
<dbReference type="Pfam" id="PF00078">
    <property type="entry name" value="RVT_1"/>
    <property type="match status" value="1"/>
</dbReference>
<name>A0A803Q9Z7_CANSA</name>
<evidence type="ECO:0000313" key="2">
    <source>
        <dbReference type="EnsemblPlants" id="cds.evm.model.08.1847"/>
    </source>
</evidence>
<dbReference type="InterPro" id="IPR000477">
    <property type="entry name" value="RT_dom"/>
</dbReference>
<dbReference type="Gramene" id="evm.model.08.1847">
    <property type="protein sequence ID" value="cds.evm.model.08.1847"/>
    <property type="gene ID" value="evm.TU.08.1847"/>
</dbReference>
<evidence type="ECO:0000313" key="3">
    <source>
        <dbReference type="Proteomes" id="UP000596661"/>
    </source>
</evidence>
<reference evidence="2" key="1">
    <citation type="submission" date="2018-11" db="EMBL/GenBank/DDBJ databases">
        <authorList>
            <person name="Grassa J C."/>
        </authorList>
    </citation>
    <scope>NUCLEOTIDE SEQUENCE [LARGE SCALE GENOMIC DNA]</scope>
</reference>
<feature type="domain" description="Reverse transcriptase" evidence="1">
    <location>
        <begin position="17"/>
        <end position="286"/>
    </location>
</feature>
<organism evidence="2 3">
    <name type="scientific">Cannabis sativa</name>
    <name type="common">Hemp</name>
    <name type="synonym">Marijuana</name>
    <dbReference type="NCBI Taxonomy" id="3483"/>
    <lineage>
        <taxon>Eukaryota</taxon>
        <taxon>Viridiplantae</taxon>
        <taxon>Streptophyta</taxon>
        <taxon>Embryophyta</taxon>
        <taxon>Tracheophyta</taxon>
        <taxon>Spermatophyta</taxon>
        <taxon>Magnoliopsida</taxon>
        <taxon>eudicotyledons</taxon>
        <taxon>Gunneridae</taxon>
        <taxon>Pentapetalae</taxon>
        <taxon>rosids</taxon>
        <taxon>fabids</taxon>
        <taxon>Rosales</taxon>
        <taxon>Cannabaceae</taxon>
        <taxon>Cannabis</taxon>
    </lineage>
</organism>
<dbReference type="EnsemblPlants" id="evm.model.08.1847">
    <property type="protein sequence ID" value="cds.evm.model.08.1847"/>
    <property type="gene ID" value="evm.TU.08.1847"/>
</dbReference>
<protein>
    <recommendedName>
        <fullName evidence="1">Reverse transcriptase domain-containing protein</fullName>
    </recommendedName>
</protein>
<sequence>MVLELASTEKTVQFVQEFFAEGKFTKEVNRTFIVLIPKRSNACKFDDFHPISLCNVCYKIIAKILANRIRGVLDNLISPYQSAFVKGRWIAENSIIAHEIVHDMERRHGGESFMGIKCDMSKAYDRLEWNFVRKVLHAFGFHEKFCAMIMECITTVSFQVLLNGGLTKMFRPERGLRQGDPLSPYLFIMCSEVLSRMVCEKERSGLITGYKCSSNGPSVSHLMYADDTIFFVRASIEEATTLKEVMDTYCLWSGQQINVGKSKVFFSKNCNVNTGICISDWLGFDLMNGDETFLGNPLFVSGNKSKDFEYVVDKVKSRLDGWKAKLLSQAARTVLIKNVASAIPIYTMSVFLLPKNISNSLDALVRRFWWTGSVDGGKFLALLNWDKICKPKVLGGLGIRKFRDMNLCLIAKLGWMIAKDHSALWIRVITSKYSFESFFWCDMPPRGASTGVRGIWKTRQFILSHSAWILGHDSNIDLWKWNWVCSDGVVMGPKDFNPRVCSHLSLGDLKRNNGNGWDRELIARVFLPEAANSLVNCNAEESLENDRLIWMSNSSGDFSLKSAYWNLCCKDLSPISMFSSLWRSPLHERLKLFLWKVAHDCLLFGARLSRIFGNVIGKCHLCNEEGEDSASHFFSRCSITRSLWLQSKWNVRVDLIPLSSGAEVVSWILNPNVVGDVISPSDCKEFSLYASVLYHSLWFFRNDAFHNNVQWTLTEMKKRIENQFMGFWKVLVRLDAGGEERAIVVPDGLILGRDEYGLMWTMPLKITEKLWEWWFVTKVVRYLLCLLPKCMPPLRSTTRISTLLARPIINHVRSPHRVVAMVPEDSDASTEISRPGYLADWKLHNVSTLMSQITQGSILAFMTRLQARAW</sequence>
<evidence type="ECO:0000259" key="1">
    <source>
        <dbReference type="PROSITE" id="PS50878"/>
    </source>
</evidence>
<dbReference type="Pfam" id="PF13966">
    <property type="entry name" value="zf-RVT"/>
    <property type="match status" value="1"/>
</dbReference>
<dbReference type="AlphaFoldDB" id="A0A803Q9Z7"/>
<dbReference type="PROSITE" id="PS50878">
    <property type="entry name" value="RT_POL"/>
    <property type="match status" value="1"/>
</dbReference>
<reference evidence="2" key="2">
    <citation type="submission" date="2021-03" db="UniProtKB">
        <authorList>
            <consortium name="EnsemblPlants"/>
        </authorList>
    </citation>
    <scope>IDENTIFICATION</scope>
</reference>
<proteinExistence type="predicted"/>
<dbReference type="PANTHER" id="PTHR33116">
    <property type="entry name" value="REVERSE TRANSCRIPTASE ZINC-BINDING DOMAIN-CONTAINING PROTEIN-RELATED-RELATED"/>
    <property type="match status" value="1"/>
</dbReference>